<keyword evidence="3" id="KW-0614">Plasmid</keyword>
<dbReference type="InterPro" id="IPR042100">
    <property type="entry name" value="Bug_dom1"/>
</dbReference>
<dbReference type="KEGG" id="cnc:CNE_BB1p00610"/>
<dbReference type="CDD" id="cd13578">
    <property type="entry name" value="PBP2_Bug27"/>
    <property type="match status" value="1"/>
</dbReference>
<feature type="signal peptide" evidence="2">
    <location>
        <begin position="1"/>
        <end position="26"/>
    </location>
</feature>
<sequence length="328" mass="34715">MKRRAFIQTMSVIGAGMAARATGAYAAADAAAFPTAPVRLVAPFPPGGTVDILARVVSAQLTRELGQSVVVENRAGAGGTIGADAVARSKPDGYTILFGAAHHAIAQTVYPSLPYDIRKMTPISFLGRVDHVLLVTNKLPVKNVSELVAYLKAHPDTVAYGTPGSGTLHHLMAEQFKAVTGTRMMHVPYKGSSPAMVDLISDTIQVYFETMPSALQYVRNGSVRALAVTSKQRSRSLPNLPTIAESGVPNYDAASWYGLFSAAGTPAPIVAKVNAATARAFEDSAFVTQWRNQGAEPGGGKPGVLQKLLISEVDRWSSVAKEANIRIE</sequence>
<geneLocation type="plasmid" evidence="3 4">
    <name>pBB1</name>
</geneLocation>
<dbReference type="Gene3D" id="3.40.190.10">
    <property type="entry name" value="Periplasmic binding protein-like II"/>
    <property type="match status" value="1"/>
</dbReference>
<dbReference type="InterPro" id="IPR005064">
    <property type="entry name" value="BUG"/>
</dbReference>
<dbReference type="GeneID" id="34311702"/>
<comment type="similarity">
    <text evidence="1">Belongs to the UPF0065 (bug) family.</text>
</comment>
<dbReference type="PANTHER" id="PTHR42928">
    <property type="entry name" value="TRICARBOXYLATE-BINDING PROTEIN"/>
    <property type="match status" value="1"/>
</dbReference>
<evidence type="ECO:0000256" key="2">
    <source>
        <dbReference type="SAM" id="SignalP"/>
    </source>
</evidence>
<dbReference type="Proteomes" id="UP000006798">
    <property type="component" value="Plasmid pBB1"/>
</dbReference>
<dbReference type="HOGENOM" id="CLU_045683_0_0_4"/>
<feature type="chain" id="PRO_5003371976" evidence="2">
    <location>
        <begin position="27"/>
        <end position="328"/>
    </location>
</feature>
<dbReference type="SUPFAM" id="SSF53850">
    <property type="entry name" value="Periplasmic binding protein-like II"/>
    <property type="match status" value="1"/>
</dbReference>
<protein>
    <submittedName>
        <fullName evidence="3">Extra-cytoplasmic solute receptor family protein 62</fullName>
    </submittedName>
</protein>
<gene>
    <name evidence="3" type="ordered locus">CNE_BB1p00610</name>
</gene>
<dbReference type="PANTHER" id="PTHR42928:SF5">
    <property type="entry name" value="BLR1237 PROTEIN"/>
    <property type="match status" value="1"/>
</dbReference>
<dbReference type="Pfam" id="PF03401">
    <property type="entry name" value="TctC"/>
    <property type="match status" value="1"/>
</dbReference>
<proteinExistence type="inferred from homology"/>
<dbReference type="PIRSF" id="PIRSF017082">
    <property type="entry name" value="YflP"/>
    <property type="match status" value="1"/>
</dbReference>
<keyword evidence="3" id="KW-0675">Receptor</keyword>
<keyword evidence="2" id="KW-0732">Signal</keyword>
<dbReference type="EMBL" id="CP002879">
    <property type="protein sequence ID" value="AEI81493.1"/>
    <property type="molecule type" value="Genomic_DNA"/>
</dbReference>
<evidence type="ECO:0000313" key="3">
    <source>
        <dbReference type="EMBL" id="AEI81493.1"/>
    </source>
</evidence>
<dbReference type="AlphaFoldDB" id="F8GVD4"/>
<reference evidence="3 4" key="1">
    <citation type="journal article" date="2011" name="J. Bacteriol.">
        <title>Complete genome sequence of the type strain Cupriavidus necator N-1.</title>
        <authorList>
            <person name="Poehlein A."/>
            <person name="Kusian B."/>
            <person name="Friedrich B."/>
            <person name="Daniel R."/>
            <person name="Bowien B."/>
        </authorList>
    </citation>
    <scope>NUCLEOTIDE SEQUENCE [LARGE SCALE GENOMIC DNA]</scope>
    <source>
        <strain evidence="4">ATCC 43291 / DSM 13513 / CCUG 52238 / LMG 8453 / N-1</strain>
        <plasmid evidence="3 4">pBB1</plasmid>
    </source>
</reference>
<dbReference type="RefSeq" id="WP_013958552.1">
    <property type="nucleotide sequence ID" value="NC_015727.1"/>
</dbReference>
<dbReference type="Gene3D" id="3.40.190.150">
    <property type="entry name" value="Bordetella uptake gene, domain 1"/>
    <property type="match status" value="1"/>
</dbReference>
<evidence type="ECO:0000256" key="1">
    <source>
        <dbReference type="ARBA" id="ARBA00006987"/>
    </source>
</evidence>
<name>F8GVD4_CUPNN</name>
<organism evidence="3 4">
    <name type="scientific">Cupriavidus necator (strain ATCC 43291 / DSM 13513 / CCUG 52238 / LMG 8453 / N-1)</name>
    <name type="common">Ralstonia eutropha</name>
    <dbReference type="NCBI Taxonomy" id="1042878"/>
    <lineage>
        <taxon>Bacteria</taxon>
        <taxon>Pseudomonadati</taxon>
        <taxon>Pseudomonadota</taxon>
        <taxon>Betaproteobacteria</taxon>
        <taxon>Burkholderiales</taxon>
        <taxon>Burkholderiaceae</taxon>
        <taxon>Cupriavidus</taxon>
    </lineage>
</organism>
<evidence type="ECO:0000313" key="4">
    <source>
        <dbReference type="Proteomes" id="UP000006798"/>
    </source>
</evidence>
<accession>F8GVD4</accession>